<gene>
    <name evidence="1" type="ORF">Q31a_11360</name>
</gene>
<keyword evidence="2" id="KW-1185">Reference proteome</keyword>
<evidence type="ECO:0000313" key="2">
    <source>
        <dbReference type="Proteomes" id="UP000318017"/>
    </source>
</evidence>
<accession>A0A518G2N0</accession>
<organism evidence="1 2">
    <name type="scientific">Aureliella helgolandensis</name>
    <dbReference type="NCBI Taxonomy" id="2527968"/>
    <lineage>
        <taxon>Bacteria</taxon>
        <taxon>Pseudomonadati</taxon>
        <taxon>Planctomycetota</taxon>
        <taxon>Planctomycetia</taxon>
        <taxon>Pirellulales</taxon>
        <taxon>Pirellulaceae</taxon>
        <taxon>Aureliella</taxon>
    </lineage>
</organism>
<name>A0A518G2N0_9BACT</name>
<dbReference type="Proteomes" id="UP000318017">
    <property type="component" value="Chromosome"/>
</dbReference>
<sequence length="33" mass="3443">MVSTVRSDVKVPPAITNENTLKTSPCGWGLAVA</sequence>
<dbReference type="KEGG" id="ahel:Q31a_11360"/>
<protein>
    <submittedName>
        <fullName evidence="1">Uncharacterized protein</fullName>
    </submittedName>
</protein>
<reference evidence="1 2" key="1">
    <citation type="submission" date="2019-02" db="EMBL/GenBank/DDBJ databases">
        <title>Deep-cultivation of Planctomycetes and their phenomic and genomic characterization uncovers novel biology.</title>
        <authorList>
            <person name="Wiegand S."/>
            <person name="Jogler M."/>
            <person name="Boedeker C."/>
            <person name="Pinto D."/>
            <person name="Vollmers J."/>
            <person name="Rivas-Marin E."/>
            <person name="Kohn T."/>
            <person name="Peeters S.H."/>
            <person name="Heuer A."/>
            <person name="Rast P."/>
            <person name="Oberbeckmann S."/>
            <person name="Bunk B."/>
            <person name="Jeske O."/>
            <person name="Meyerdierks A."/>
            <person name="Storesund J.E."/>
            <person name="Kallscheuer N."/>
            <person name="Luecker S."/>
            <person name="Lage O.M."/>
            <person name="Pohl T."/>
            <person name="Merkel B.J."/>
            <person name="Hornburger P."/>
            <person name="Mueller R.-W."/>
            <person name="Bruemmer F."/>
            <person name="Labrenz M."/>
            <person name="Spormann A.M."/>
            <person name="Op den Camp H."/>
            <person name="Overmann J."/>
            <person name="Amann R."/>
            <person name="Jetten M.S.M."/>
            <person name="Mascher T."/>
            <person name="Medema M.H."/>
            <person name="Devos D.P."/>
            <person name="Kaster A.-K."/>
            <person name="Ovreas L."/>
            <person name="Rohde M."/>
            <person name="Galperin M.Y."/>
            <person name="Jogler C."/>
        </authorList>
    </citation>
    <scope>NUCLEOTIDE SEQUENCE [LARGE SCALE GENOMIC DNA]</scope>
    <source>
        <strain evidence="1 2">Q31a</strain>
    </source>
</reference>
<evidence type="ECO:0000313" key="1">
    <source>
        <dbReference type="EMBL" id="QDV22844.1"/>
    </source>
</evidence>
<proteinExistence type="predicted"/>
<dbReference type="EMBL" id="CP036298">
    <property type="protein sequence ID" value="QDV22844.1"/>
    <property type="molecule type" value="Genomic_DNA"/>
</dbReference>
<dbReference type="AlphaFoldDB" id="A0A518G2N0"/>